<organism evidence="19 20">
    <name type="scientific">Anopheles epiroticus</name>
    <dbReference type="NCBI Taxonomy" id="199890"/>
    <lineage>
        <taxon>Eukaryota</taxon>
        <taxon>Metazoa</taxon>
        <taxon>Ecdysozoa</taxon>
        <taxon>Arthropoda</taxon>
        <taxon>Hexapoda</taxon>
        <taxon>Insecta</taxon>
        <taxon>Pterygota</taxon>
        <taxon>Neoptera</taxon>
        <taxon>Endopterygota</taxon>
        <taxon>Diptera</taxon>
        <taxon>Nematocera</taxon>
        <taxon>Culicoidea</taxon>
        <taxon>Culicidae</taxon>
        <taxon>Anophelinae</taxon>
        <taxon>Anopheles</taxon>
    </lineage>
</organism>
<dbReference type="CDD" id="cd01262">
    <property type="entry name" value="PH_PDK1"/>
    <property type="match status" value="1"/>
</dbReference>
<evidence type="ECO:0000256" key="6">
    <source>
        <dbReference type="ARBA" id="ARBA00022490"/>
    </source>
</evidence>
<reference evidence="19" key="2">
    <citation type="submission" date="2020-05" db="UniProtKB">
        <authorList>
            <consortium name="EnsemblMetazoa"/>
        </authorList>
    </citation>
    <scope>IDENTIFICATION</scope>
    <source>
        <strain evidence="19">Epiroticus2</strain>
    </source>
</reference>
<comment type="catalytic activity">
    <reaction evidence="15">
        <text>L-seryl-[protein] + ATP = O-phospho-L-seryl-[protein] + ADP + H(+)</text>
        <dbReference type="Rhea" id="RHEA:17989"/>
        <dbReference type="Rhea" id="RHEA-COMP:9863"/>
        <dbReference type="Rhea" id="RHEA-COMP:11604"/>
        <dbReference type="ChEBI" id="CHEBI:15378"/>
        <dbReference type="ChEBI" id="CHEBI:29999"/>
        <dbReference type="ChEBI" id="CHEBI:30616"/>
        <dbReference type="ChEBI" id="CHEBI:83421"/>
        <dbReference type="ChEBI" id="CHEBI:456216"/>
        <dbReference type="EC" id="2.7.11.1"/>
    </reaction>
</comment>
<dbReference type="PROSITE" id="PS51450">
    <property type="entry name" value="LRR"/>
    <property type="match status" value="1"/>
</dbReference>
<dbReference type="EnsemblMetazoa" id="AEPI006224-RA">
    <property type="protein sequence ID" value="AEPI006224-PA"/>
    <property type="gene ID" value="AEPI006224"/>
</dbReference>
<dbReference type="InterPro" id="IPR039046">
    <property type="entry name" value="PDPK1"/>
</dbReference>
<evidence type="ECO:0000256" key="17">
    <source>
        <dbReference type="SAM" id="MobiDB-lite"/>
    </source>
</evidence>
<dbReference type="Gene3D" id="3.30.200.20">
    <property type="entry name" value="Phosphorylase Kinase, domain 1"/>
    <property type="match status" value="1"/>
</dbReference>
<evidence type="ECO:0000256" key="2">
    <source>
        <dbReference type="ARBA" id="ARBA00010006"/>
    </source>
</evidence>
<evidence type="ECO:0000313" key="19">
    <source>
        <dbReference type="EnsemblMetazoa" id="AEPI006224-PA"/>
    </source>
</evidence>
<dbReference type="InterPro" id="IPR011993">
    <property type="entry name" value="PH-like_dom_sf"/>
</dbReference>
<dbReference type="PROSITE" id="PS50011">
    <property type="entry name" value="PROTEIN_KINASE_DOM"/>
    <property type="match status" value="1"/>
</dbReference>
<dbReference type="Proteomes" id="UP000075885">
    <property type="component" value="Unassembled WGS sequence"/>
</dbReference>
<dbReference type="CDD" id="cd05581">
    <property type="entry name" value="STKc_PDK1"/>
    <property type="match status" value="1"/>
</dbReference>
<reference evidence="20" key="1">
    <citation type="submission" date="2013-03" db="EMBL/GenBank/DDBJ databases">
        <title>The Genome Sequence of Anopheles epiroticus epiroticus2.</title>
        <authorList>
            <consortium name="The Broad Institute Genomics Platform"/>
            <person name="Neafsey D.E."/>
            <person name="Howell P."/>
            <person name="Walker B."/>
            <person name="Young S.K."/>
            <person name="Zeng Q."/>
            <person name="Gargeya S."/>
            <person name="Fitzgerald M."/>
            <person name="Haas B."/>
            <person name="Abouelleil A."/>
            <person name="Allen A.W."/>
            <person name="Alvarado L."/>
            <person name="Arachchi H.M."/>
            <person name="Berlin A.M."/>
            <person name="Chapman S.B."/>
            <person name="Gainer-Dewar J."/>
            <person name="Goldberg J."/>
            <person name="Griggs A."/>
            <person name="Gujja S."/>
            <person name="Hansen M."/>
            <person name="Howarth C."/>
            <person name="Imamovic A."/>
            <person name="Ireland A."/>
            <person name="Larimer J."/>
            <person name="McCowan C."/>
            <person name="Murphy C."/>
            <person name="Pearson M."/>
            <person name="Poon T.W."/>
            <person name="Priest M."/>
            <person name="Roberts A."/>
            <person name="Saif S."/>
            <person name="Shea T."/>
            <person name="Sisk P."/>
            <person name="Sykes S."/>
            <person name="Wortman J."/>
            <person name="Nusbaum C."/>
            <person name="Birren B."/>
        </authorList>
    </citation>
    <scope>NUCLEOTIDE SEQUENCE [LARGE SCALE GENOMIC DNA]</scope>
    <source>
        <strain evidence="20">Epiroticus2</strain>
    </source>
</reference>
<evidence type="ECO:0000256" key="3">
    <source>
        <dbReference type="ARBA" id="ARBA00012513"/>
    </source>
</evidence>
<dbReference type="PANTHER" id="PTHR24356">
    <property type="entry name" value="SERINE/THREONINE-PROTEIN KINASE"/>
    <property type="match status" value="1"/>
</dbReference>
<dbReference type="FunFam" id="1.10.510.10:FF:000587">
    <property type="entry name" value="Phosphoinositide-dependent kinase 1, isoform F"/>
    <property type="match status" value="1"/>
</dbReference>
<dbReference type="InterPro" id="IPR000719">
    <property type="entry name" value="Prot_kinase_dom"/>
</dbReference>
<dbReference type="SMART" id="SM00369">
    <property type="entry name" value="LRR_TYP"/>
    <property type="match status" value="9"/>
</dbReference>
<keyword evidence="8" id="KW-0433">Leucine-rich repeat</keyword>
<keyword evidence="12" id="KW-0418">Kinase</keyword>
<keyword evidence="7" id="KW-0723">Serine/threonine-protein kinase</keyword>
<dbReference type="VEuPathDB" id="VectorBase:AEPI006224"/>
<dbReference type="PANTHER" id="PTHR24356:SF163">
    <property type="entry name" value="3-PHOSPHOINOSITIDE-DEPENDENT PROTEIN KINASE 1-RELATED"/>
    <property type="match status" value="1"/>
</dbReference>
<dbReference type="InterPro" id="IPR011009">
    <property type="entry name" value="Kinase-like_dom_sf"/>
</dbReference>
<comment type="subcellular location">
    <subcellularLocation>
        <location evidence="1">Cytoplasm</location>
    </subcellularLocation>
</comment>
<dbReference type="GO" id="GO:0004674">
    <property type="term" value="F:protein serine/threonine kinase activity"/>
    <property type="evidence" value="ECO:0007669"/>
    <property type="project" value="UniProtKB-KW"/>
</dbReference>
<evidence type="ECO:0000259" key="18">
    <source>
        <dbReference type="PROSITE" id="PS50011"/>
    </source>
</evidence>
<accession>A0A182PH15</accession>
<feature type="region of interest" description="Disordered" evidence="17">
    <location>
        <begin position="637"/>
        <end position="667"/>
    </location>
</feature>
<feature type="region of interest" description="Disordered" evidence="17">
    <location>
        <begin position="394"/>
        <end position="457"/>
    </location>
</feature>
<protein>
    <recommendedName>
        <fullName evidence="4">3-phosphoinositide-dependent protein kinase 1</fullName>
        <ecNumber evidence="3">2.7.11.1</ecNumber>
    </recommendedName>
</protein>
<keyword evidence="20" id="KW-1185">Reference proteome</keyword>
<evidence type="ECO:0000256" key="9">
    <source>
        <dbReference type="ARBA" id="ARBA00022679"/>
    </source>
</evidence>
<dbReference type="GO" id="GO:1901701">
    <property type="term" value="P:cellular response to oxygen-containing compound"/>
    <property type="evidence" value="ECO:0007669"/>
    <property type="project" value="UniProtKB-ARBA"/>
</dbReference>
<comment type="similarity">
    <text evidence="2">Belongs to the protein kinase superfamily. AGC Ser/Thr protein kinase family. PDPK1 subfamily.</text>
</comment>
<feature type="domain" description="Protein kinase" evidence="18">
    <location>
        <begin position="19"/>
        <end position="335"/>
    </location>
</feature>
<evidence type="ECO:0000256" key="15">
    <source>
        <dbReference type="ARBA" id="ARBA00048679"/>
    </source>
</evidence>
<evidence type="ECO:0000256" key="13">
    <source>
        <dbReference type="ARBA" id="ARBA00022840"/>
    </source>
</evidence>
<feature type="compositionally biased region" description="Acidic residues" evidence="17">
    <location>
        <begin position="396"/>
        <end position="408"/>
    </location>
</feature>
<dbReference type="SMART" id="SM00220">
    <property type="entry name" value="S_TKc"/>
    <property type="match status" value="1"/>
</dbReference>
<dbReference type="GO" id="GO:0035556">
    <property type="term" value="P:intracellular signal transduction"/>
    <property type="evidence" value="ECO:0007669"/>
    <property type="project" value="TreeGrafter"/>
</dbReference>
<dbReference type="FunFam" id="3.30.200.20:FF:000191">
    <property type="entry name" value="3-phosphoinositide-dependent protein kinase 2-like"/>
    <property type="match status" value="1"/>
</dbReference>
<evidence type="ECO:0000256" key="8">
    <source>
        <dbReference type="ARBA" id="ARBA00022614"/>
    </source>
</evidence>
<evidence type="ECO:0000256" key="11">
    <source>
        <dbReference type="ARBA" id="ARBA00022741"/>
    </source>
</evidence>
<dbReference type="Pfam" id="PF13855">
    <property type="entry name" value="LRR_8"/>
    <property type="match status" value="2"/>
</dbReference>
<proteinExistence type="inferred from homology"/>
<dbReference type="GO" id="GO:0005737">
    <property type="term" value="C:cytoplasm"/>
    <property type="evidence" value="ECO:0007669"/>
    <property type="project" value="UniProtKB-SubCell"/>
</dbReference>
<feature type="region of interest" description="Disordered" evidence="17">
    <location>
        <begin position="167"/>
        <end position="234"/>
    </location>
</feature>
<comment type="catalytic activity">
    <reaction evidence="14">
        <text>L-threonyl-[protein] + ATP = O-phospho-L-threonyl-[protein] + ADP + H(+)</text>
        <dbReference type="Rhea" id="RHEA:46608"/>
        <dbReference type="Rhea" id="RHEA-COMP:11060"/>
        <dbReference type="Rhea" id="RHEA-COMP:11605"/>
        <dbReference type="ChEBI" id="CHEBI:15378"/>
        <dbReference type="ChEBI" id="CHEBI:30013"/>
        <dbReference type="ChEBI" id="CHEBI:30616"/>
        <dbReference type="ChEBI" id="CHEBI:61977"/>
        <dbReference type="ChEBI" id="CHEBI:456216"/>
        <dbReference type="EC" id="2.7.11.1"/>
    </reaction>
</comment>
<evidence type="ECO:0000256" key="14">
    <source>
        <dbReference type="ARBA" id="ARBA00047899"/>
    </source>
</evidence>
<dbReference type="PROSITE" id="PS00108">
    <property type="entry name" value="PROTEIN_KINASE_ST"/>
    <property type="match status" value="1"/>
</dbReference>
<dbReference type="PROSITE" id="PS00107">
    <property type="entry name" value="PROTEIN_KINASE_ATP"/>
    <property type="match status" value="1"/>
</dbReference>
<dbReference type="GO" id="GO:0048638">
    <property type="term" value="P:regulation of developmental growth"/>
    <property type="evidence" value="ECO:0007669"/>
    <property type="project" value="UniProtKB-ARBA"/>
</dbReference>
<dbReference type="InterPro" id="IPR050236">
    <property type="entry name" value="Ser_Thr_kinase_AGC"/>
</dbReference>
<dbReference type="Gene3D" id="2.30.29.30">
    <property type="entry name" value="Pleckstrin-homology domain (PH domain)/Phosphotyrosine-binding domain (PTB)"/>
    <property type="match status" value="1"/>
</dbReference>
<feature type="region of interest" description="Disordered" evidence="17">
    <location>
        <begin position="1271"/>
        <end position="1297"/>
    </location>
</feature>
<dbReference type="InterPro" id="IPR008271">
    <property type="entry name" value="Ser/Thr_kinase_AS"/>
</dbReference>
<dbReference type="SUPFAM" id="SSF56112">
    <property type="entry name" value="Protein kinase-like (PK-like)"/>
    <property type="match status" value="1"/>
</dbReference>
<evidence type="ECO:0000313" key="20">
    <source>
        <dbReference type="Proteomes" id="UP000075885"/>
    </source>
</evidence>
<dbReference type="Pfam" id="PF00069">
    <property type="entry name" value="Pkinase"/>
    <property type="match status" value="2"/>
</dbReference>
<keyword evidence="13 16" id="KW-0067">ATP-binding</keyword>
<feature type="compositionally biased region" description="Polar residues" evidence="17">
    <location>
        <begin position="1283"/>
        <end position="1297"/>
    </location>
</feature>
<dbReference type="GO" id="GO:0005524">
    <property type="term" value="F:ATP binding"/>
    <property type="evidence" value="ECO:0007669"/>
    <property type="project" value="UniProtKB-UniRule"/>
</dbReference>
<evidence type="ECO:0000256" key="5">
    <source>
        <dbReference type="ARBA" id="ARBA00022473"/>
    </source>
</evidence>
<dbReference type="InterPro" id="IPR032675">
    <property type="entry name" value="LRR_dom_sf"/>
</dbReference>
<keyword evidence="10" id="KW-0677">Repeat</keyword>
<sequence length="1297" mass="145817">MENSRSKPSSGHRMNPNDFYFGKMLGEGSFSCVYLAKEVRTSKKYAIKVCEKRLIIREKKQEYVKREREVLNRLTGRPGFLGLYCTFQDRSKLYFVMTYACNGTLLALLSRPTFTLDCARFYAAEILLALETMHNLGILHRDVKPENILLDERMHVLMADFGSSKLDYKEEDEEEQADSGCEVKKDAPSSPTMSTARKHAQRVLGTEYRDEDDDTDDNGDDAQPAIRPPNKRRSFVGTAQYVSPEILTGTPSSPASDLWSYGCTIYQMVCGVSPFRAASEYLIFKMILRCQVSYADSFDHTAKDLVTRLLQIEQSKRLGARDNPRYTTIRQHAFFEGIDFAQLRQQPAPMPASSNTETVLNSETVYFPEGMQPGLDDRQITRLFDFKLAEVRENDDARDEGDEGEDDGREASSEEGVRKHGDKARSISGGGGGGGEGGTGESVEKDEADSNRTGSGRVFSLTRSGLSSLKFFKSVEDALKNDPGPVSLWQPFADGEEILKYGIIYKRKGLFARKRMLLLTKRPRLIYIDPVTMVKKGEIPWTSSLSVEAKNFKTFYVNTPNRIYYLEDPEGFALKWCDTITDVHRKAFLNSENNENITTTSTLSLHASKASGDRSFALLDCPPECLCDRSQPETWKEVNRTTKPSSAQSDFVGNAEEVSASGEGDGSSTSFHALCMVGHGAGFEKIEDLLSLDTTVLKIIYTSQTEKYQFNASSLVRFQHLRELHVQSLQAQMLTFSLDAELPVGQLHLESLELVRSEPPTVFDRTPPSLAGLGLQPFPGATGNQANAYQIVSDDVEEEIVVDGVGSGGETLTETFELEIVPYEVYKRDLASTSNVSFYGWSNLTALSIHDCQLESLHPDFLYGLDLLQRLSLQHNNLKILPPFAFYGAPNMRLLSLAHNRLLEVSYYSLAGLLELQVLDLSANSISKVSELTFPPFPKLAKLDLRQNPIEYVFDSSFAIANMTRSLFIGSDQVGLQIGTPKPFQGLAQMELLEIRNLQLPALNQYLFRGLRSLRTLRLLQGNISFVEYDSFAEMKNLTELYASRCSIATISMDAFFGVKRLQVIDLSYNYLTVLPVGLFDEQLQLLELYLQGNRLTQLPTDFFRRLAPAVQIVRLIENPWQCSCAMVQWRQAATNRLKVSSSSENPLASYVYSNKLTPRCSDSAHGIQNRSVYYVIRKNLNCQMDSNQAHKIAKRISELNRRKQHALLQKRHHANKQKAAAGPGPVVRVVLQQPSAVVNVMPGGNVVQVYQRPQQSLLYEQKRLRLQQKLQKSQPRYANAPPSMQQQRITSNDIEY</sequence>
<evidence type="ECO:0000256" key="12">
    <source>
        <dbReference type="ARBA" id="ARBA00022777"/>
    </source>
</evidence>
<evidence type="ECO:0000256" key="10">
    <source>
        <dbReference type="ARBA" id="ARBA00022737"/>
    </source>
</evidence>
<feature type="compositionally biased region" description="Gly residues" evidence="17">
    <location>
        <begin position="428"/>
        <end position="440"/>
    </location>
</feature>
<evidence type="ECO:0000256" key="16">
    <source>
        <dbReference type="PROSITE-ProRule" id="PRU10141"/>
    </source>
</evidence>
<dbReference type="SMART" id="SM00364">
    <property type="entry name" value="LRR_BAC"/>
    <property type="match status" value="4"/>
</dbReference>
<dbReference type="Gene3D" id="1.10.510.10">
    <property type="entry name" value="Transferase(Phosphotransferase) domain 1"/>
    <property type="match status" value="2"/>
</dbReference>
<evidence type="ECO:0000256" key="7">
    <source>
        <dbReference type="ARBA" id="ARBA00022527"/>
    </source>
</evidence>
<keyword evidence="5" id="KW-0217">Developmental protein</keyword>
<dbReference type="STRING" id="199890.A0A182PH15"/>
<feature type="binding site" evidence="16">
    <location>
        <position position="48"/>
    </location>
    <ligand>
        <name>ATP</name>
        <dbReference type="ChEBI" id="CHEBI:30616"/>
    </ligand>
</feature>
<dbReference type="InterPro" id="IPR001611">
    <property type="entry name" value="Leu-rich_rpt"/>
</dbReference>
<dbReference type="InterPro" id="IPR003591">
    <property type="entry name" value="Leu-rich_rpt_typical-subtyp"/>
</dbReference>
<dbReference type="FunFam" id="2.30.29.30:FF:000324">
    <property type="entry name" value="Phosphoinositide-dependent kinase 1, isoform F"/>
    <property type="match status" value="1"/>
</dbReference>
<dbReference type="SUPFAM" id="SSF50729">
    <property type="entry name" value="PH domain-like"/>
    <property type="match status" value="1"/>
</dbReference>
<evidence type="ECO:0000256" key="1">
    <source>
        <dbReference type="ARBA" id="ARBA00004496"/>
    </source>
</evidence>
<feature type="compositionally biased region" description="Basic and acidic residues" evidence="17">
    <location>
        <begin position="409"/>
        <end position="425"/>
    </location>
</feature>
<keyword evidence="6" id="KW-0963">Cytoplasm</keyword>
<dbReference type="InterPro" id="IPR033931">
    <property type="entry name" value="PDK1-typ_PH"/>
</dbReference>
<dbReference type="SUPFAM" id="SSF52058">
    <property type="entry name" value="L domain-like"/>
    <property type="match status" value="1"/>
</dbReference>
<keyword evidence="9" id="KW-0808">Transferase</keyword>
<dbReference type="FunFam" id="1.10.510.10:FF:000405">
    <property type="entry name" value="Mitogen-activated protein kinase"/>
    <property type="match status" value="1"/>
</dbReference>
<evidence type="ECO:0000256" key="4">
    <source>
        <dbReference type="ARBA" id="ARBA00018538"/>
    </source>
</evidence>
<feature type="compositionally biased region" description="Polar residues" evidence="17">
    <location>
        <begin position="641"/>
        <end position="651"/>
    </location>
</feature>
<keyword evidence="11 16" id="KW-0547">Nucleotide-binding</keyword>
<name>A0A182PH15_9DIPT</name>
<feature type="compositionally biased region" description="Acidic residues" evidence="17">
    <location>
        <begin position="209"/>
        <end position="220"/>
    </location>
</feature>
<dbReference type="InterPro" id="IPR017441">
    <property type="entry name" value="Protein_kinase_ATP_BS"/>
</dbReference>
<dbReference type="EC" id="2.7.11.1" evidence="3"/>
<dbReference type="Gene3D" id="3.80.10.10">
    <property type="entry name" value="Ribonuclease Inhibitor"/>
    <property type="match status" value="2"/>
</dbReference>
<dbReference type="Pfam" id="PF14593">
    <property type="entry name" value="PH_3"/>
    <property type="match status" value="1"/>
</dbReference>